<gene>
    <name evidence="4" type="ORF">GCM10010468_13970</name>
</gene>
<keyword evidence="5" id="KW-1185">Reference proteome</keyword>
<feature type="chain" id="PRO_5046655583" description="DUF305 domain-containing protein" evidence="2">
    <location>
        <begin position="25"/>
        <end position="195"/>
    </location>
</feature>
<evidence type="ECO:0000313" key="4">
    <source>
        <dbReference type="EMBL" id="GAA3200976.1"/>
    </source>
</evidence>
<feature type="signal peptide" evidence="2">
    <location>
        <begin position="1"/>
        <end position="24"/>
    </location>
</feature>
<dbReference type="EMBL" id="BAAAUV010000003">
    <property type="protein sequence ID" value="GAA3200976.1"/>
    <property type="molecule type" value="Genomic_DNA"/>
</dbReference>
<reference evidence="5" key="1">
    <citation type="journal article" date="2019" name="Int. J. Syst. Evol. Microbiol.">
        <title>The Global Catalogue of Microorganisms (GCM) 10K type strain sequencing project: providing services to taxonomists for standard genome sequencing and annotation.</title>
        <authorList>
            <consortium name="The Broad Institute Genomics Platform"/>
            <consortium name="The Broad Institute Genome Sequencing Center for Infectious Disease"/>
            <person name="Wu L."/>
            <person name="Ma J."/>
        </authorList>
    </citation>
    <scope>NUCLEOTIDE SEQUENCE [LARGE SCALE GENOMIC DNA]</scope>
    <source>
        <strain evidence="5">JCM 9377</strain>
    </source>
</reference>
<dbReference type="Gene3D" id="1.20.1260.10">
    <property type="match status" value="1"/>
</dbReference>
<accession>A0ABP6Q2Q1</accession>
<dbReference type="PROSITE" id="PS51257">
    <property type="entry name" value="PROKAR_LIPOPROTEIN"/>
    <property type="match status" value="1"/>
</dbReference>
<dbReference type="InterPro" id="IPR005183">
    <property type="entry name" value="DUF305_CopM-like"/>
</dbReference>
<evidence type="ECO:0000259" key="3">
    <source>
        <dbReference type="Pfam" id="PF03713"/>
    </source>
</evidence>
<keyword evidence="2" id="KW-0732">Signal</keyword>
<dbReference type="RefSeq" id="WP_344823478.1">
    <property type="nucleotide sequence ID" value="NZ_BAAAUV010000003.1"/>
</dbReference>
<dbReference type="PANTHER" id="PTHR36933">
    <property type="entry name" value="SLL0788 PROTEIN"/>
    <property type="match status" value="1"/>
</dbReference>
<organism evidence="4 5">
    <name type="scientific">Actinocorallia longicatena</name>
    <dbReference type="NCBI Taxonomy" id="111803"/>
    <lineage>
        <taxon>Bacteria</taxon>
        <taxon>Bacillati</taxon>
        <taxon>Actinomycetota</taxon>
        <taxon>Actinomycetes</taxon>
        <taxon>Streptosporangiales</taxon>
        <taxon>Thermomonosporaceae</taxon>
        <taxon>Actinocorallia</taxon>
    </lineage>
</organism>
<evidence type="ECO:0000256" key="2">
    <source>
        <dbReference type="SAM" id="SignalP"/>
    </source>
</evidence>
<proteinExistence type="predicted"/>
<dbReference type="Proteomes" id="UP001501237">
    <property type="component" value="Unassembled WGS sequence"/>
</dbReference>
<protein>
    <recommendedName>
        <fullName evidence="3">DUF305 domain-containing protein</fullName>
    </recommendedName>
</protein>
<feature type="domain" description="DUF305" evidence="3">
    <location>
        <begin position="49"/>
        <end position="193"/>
    </location>
</feature>
<comment type="caution">
    <text evidence="4">The sequence shown here is derived from an EMBL/GenBank/DDBJ whole genome shotgun (WGS) entry which is preliminary data.</text>
</comment>
<name>A0ABP6Q2Q1_9ACTN</name>
<dbReference type="Pfam" id="PF03713">
    <property type="entry name" value="DUF305"/>
    <property type="match status" value="1"/>
</dbReference>
<dbReference type="InterPro" id="IPR012347">
    <property type="entry name" value="Ferritin-like"/>
</dbReference>
<evidence type="ECO:0000313" key="5">
    <source>
        <dbReference type="Proteomes" id="UP001501237"/>
    </source>
</evidence>
<sequence length="195" mass="20328">MNTMKRVILPVAVLALALTGCSGGDSGSHDGHGGGKSAAAAPGGHNPQDVMFAQEMVPHHKQALEMAVLAETRAESPEVRKIAARIKGAQDPEITAMTGWLKGWNESPSADHEMSDDTGGNGMMSTGEMEELGGLKGAAFDQLFLELMIKHHQGAVAMAGDEVDSGSFGPAKALAQKIVDGQTAEITEMRALLKP</sequence>
<evidence type="ECO:0000256" key="1">
    <source>
        <dbReference type="SAM" id="MobiDB-lite"/>
    </source>
</evidence>
<feature type="region of interest" description="Disordered" evidence="1">
    <location>
        <begin position="23"/>
        <end position="48"/>
    </location>
</feature>
<dbReference type="PANTHER" id="PTHR36933:SF1">
    <property type="entry name" value="SLL0788 PROTEIN"/>
    <property type="match status" value="1"/>
</dbReference>